<accession>A0A7G5ECE6</accession>
<keyword evidence="2" id="KW-0413">Isomerase</keyword>
<dbReference type="PANTHER" id="PTHR11941:SF171">
    <property type="entry name" value="SD19268P"/>
    <property type="match status" value="1"/>
</dbReference>
<dbReference type="RefSeq" id="WP_182326105.1">
    <property type="nucleotide sequence ID" value="NZ_CP058554.1"/>
</dbReference>
<name>A0A7G5ECE6_9BURK</name>
<dbReference type="AlphaFoldDB" id="A0A7G5ECE6"/>
<evidence type="ECO:0000313" key="2">
    <source>
        <dbReference type="EMBL" id="QMV71671.1"/>
    </source>
</evidence>
<dbReference type="Proteomes" id="UP000515240">
    <property type="component" value="Chromosome"/>
</dbReference>
<reference evidence="2 3" key="1">
    <citation type="journal article" date="2020" name="G3 (Bethesda)">
        <title>CeMbio - The Caenorhabditis elegans Microbiome Resource.</title>
        <authorList>
            <person name="Dirksen P."/>
            <person name="Assie A."/>
            <person name="Zimmermann J."/>
            <person name="Zhang F."/>
            <person name="Tietje A.M."/>
            <person name="Marsh S.A."/>
            <person name="Felix M.A."/>
            <person name="Shapira M."/>
            <person name="Kaleta C."/>
            <person name="Schulenburg H."/>
            <person name="Samuel B."/>
        </authorList>
    </citation>
    <scope>NUCLEOTIDE SEQUENCE [LARGE SCALE GENOMIC DNA]</scope>
    <source>
        <strain evidence="2 3">BIGb0172</strain>
    </source>
</reference>
<proteinExistence type="inferred from homology"/>
<keyword evidence="3" id="KW-1185">Reference proteome</keyword>
<dbReference type="EMBL" id="CP058554">
    <property type="protein sequence ID" value="QMV71671.1"/>
    <property type="molecule type" value="Genomic_DNA"/>
</dbReference>
<protein>
    <submittedName>
        <fullName evidence="2">Enoyl-CoA hydratase/isomerase family protein</fullName>
    </submittedName>
</protein>
<dbReference type="Gene3D" id="3.90.226.10">
    <property type="entry name" value="2-enoyl-CoA Hydratase, Chain A, domain 1"/>
    <property type="match status" value="1"/>
</dbReference>
<dbReference type="Pfam" id="PF00378">
    <property type="entry name" value="ECH_1"/>
    <property type="match status" value="1"/>
</dbReference>
<comment type="similarity">
    <text evidence="1">Belongs to the enoyl-CoA hydratase/isomerase family.</text>
</comment>
<dbReference type="KEGG" id="cpis:HS961_01805"/>
<dbReference type="CDD" id="cd06558">
    <property type="entry name" value="crotonase-like"/>
    <property type="match status" value="1"/>
</dbReference>
<dbReference type="InterPro" id="IPR001753">
    <property type="entry name" value="Enoyl-CoA_hydra/iso"/>
</dbReference>
<dbReference type="PANTHER" id="PTHR11941">
    <property type="entry name" value="ENOYL-COA HYDRATASE-RELATED"/>
    <property type="match status" value="1"/>
</dbReference>
<gene>
    <name evidence="2" type="ORF">HS961_01805</name>
</gene>
<evidence type="ECO:0000313" key="3">
    <source>
        <dbReference type="Proteomes" id="UP000515240"/>
    </source>
</evidence>
<dbReference type="SUPFAM" id="SSF52096">
    <property type="entry name" value="ClpP/crotonase"/>
    <property type="match status" value="1"/>
</dbReference>
<dbReference type="GO" id="GO:0006635">
    <property type="term" value="P:fatty acid beta-oxidation"/>
    <property type="evidence" value="ECO:0007669"/>
    <property type="project" value="TreeGrafter"/>
</dbReference>
<dbReference type="GO" id="GO:0016853">
    <property type="term" value="F:isomerase activity"/>
    <property type="evidence" value="ECO:0007669"/>
    <property type="project" value="UniProtKB-KW"/>
</dbReference>
<evidence type="ECO:0000256" key="1">
    <source>
        <dbReference type="ARBA" id="ARBA00005254"/>
    </source>
</evidence>
<organism evidence="2 3">
    <name type="scientific">Comamonas piscis</name>
    <dbReference type="NCBI Taxonomy" id="1562974"/>
    <lineage>
        <taxon>Bacteria</taxon>
        <taxon>Pseudomonadati</taxon>
        <taxon>Pseudomonadota</taxon>
        <taxon>Betaproteobacteria</taxon>
        <taxon>Burkholderiales</taxon>
        <taxon>Comamonadaceae</taxon>
        <taxon>Comamonas</taxon>
    </lineage>
</organism>
<sequence>MDLIALHHALASLQDNGVATLAFRNAGSLNILSSPVLEDLAQALDTLAQDARIRVLVLRGTGDKAFVAGADIKEMRSLTPDNAAAFISRLRRVCEGARQFPTPVIARLPGWTLGGGLELACACDIRIASNRVQCGMPEVQVGIPSVIHAALLPRLIGAARTQWLLLTGDNIDAAQALQWGLLDQVVPPQRLDDEVERLAHKLAGYGPQALRQQKRMLRAWERQSIDQAIDDSVQEFANAFKTGEPQAYMARFGQH</sequence>
<dbReference type="InterPro" id="IPR029045">
    <property type="entry name" value="ClpP/crotonase-like_dom_sf"/>
</dbReference>
<dbReference type="NCBIfam" id="NF004795">
    <property type="entry name" value="PRK06143.1"/>
    <property type="match status" value="1"/>
</dbReference>